<reference evidence="6 7" key="1">
    <citation type="submission" date="2024-02" db="EMBL/GenBank/DDBJ databases">
        <title>Janibacter sp. nov., isolated from gut of marine sandworm.</title>
        <authorList>
            <person name="Kim B."/>
            <person name="Jun M.O."/>
            <person name="Shin N.-R."/>
        </authorList>
    </citation>
    <scope>NUCLEOTIDE SEQUENCE [LARGE SCALE GENOMIC DNA]</scope>
    <source>
        <strain evidence="6 7">A1S7</strain>
    </source>
</reference>
<evidence type="ECO:0000313" key="6">
    <source>
        <dbReference type="EMBL" id="WXB76358.1"/>
    </source>
</evidence>
<dbReference type="EMBL" id="CP144913">
    <property type="protein sequence ID" value="WXB76358.1"/>
    <property type="molecule type" value="Genomic_DNA"/>
</dbReference>
<dbReference type="SUPFAM" id="SSF46955">
    <property type="entry name" value="Putative DNA-binding domain"/>
    <property type="match status" value="1"/>
</dbReference>
<gene>
    <name evidence="6" type="ORF">V1351_15660</name>
</gene>
<sequence length="265" mass="29945">MTEIAMPAHTGSVQALTVGQVAETFGVTVRTLHHYDEVGLLPPSERTRAGYRLYTSQDLQRLGTIVVYRRLGFALEEIGELLEADGAEVVDHLRRQRDLVRDRLARMTELVDAIEHALEAEMTDRPATTEDLKALFGDGYNEEYQAQAQQRWGDTDKWRQSQQRTEGMTRAQWARVKAETETFESDLGAAVRAGEPVDGDAAATLAERHRASIERFYDCDHEFQVCLAQMYLSDPRFTQHYEDIEPGAAQWLHDAIVANAERHAG</sequence>
<protein>
    <submittedName>
        <fullName evidence="6">MerR family transcriptional regulator</fullName>
    </submittedName>
</protein>
<evidence type="ECO:0000256" key="3">
    <source>
        <dbReference type="ARBA" id="ARBA00023159"/>
    </source>
</evidence>
<evidence type="ECO:0000259" key="5">
    <source>
        <dbReference type="PROSITE" id="PS50937"/>
    </source>
</evidence>
<accession>A0ABZ2MH77</accession>
<dbReference type="InterPro" id="IPR012925">
    <property type="entry name" value="TipAS_dom"/>
</dbReference>
<dbReference type="Gene3D" id="1.10.490.50">
    <property type="entry name" value="Antibiotic binding domain of TipA-like multidrug resistance regulators"/>
    <property type="match status" value="1"/>
</dbReference>
<proteinExistence type="predicted"/>
<dbReference type="InterPro" id="IPR047057">
    <property type="entry name" value="MerR_fam"/>
</dbReference>
<keyword evidence="4" id="KW-0804">Transcription</keyword>
<dbReference type="SMART" id="SM00422">
    <property type="entry name" value="HTH_MERR"/>
    <property type="match status" value="1"/>
</dbReference>
<dbReference type="InterPro" id="IPR000551">
    <property type="entry name" value="MerR-type_HTH_dom"/>
</dbReference>
<dbReference type="PRINTS" id="PR00040">
    <property type="entry name" value="HTHMERR"/>
</dbReference>
<dbReference type="PANTHER" id="PTHR30204">
    <property type="entry name" value="REDOX-CYCLING DRUG-SENSING TRANSCRIPTIONAL ACTIVATOR SOXR"/>
    <property type="match status" value="1"/>
</dbReference>
<dbReference type="Proteomes" id="UP001382727">
    <property type="component" value="Chromosome"/>
</dbReference>
<feature type="domain" description="HTH merR-type" evidence="5">
    <location>
        <begin position="15"/>
        <end position="84"/>
    </location>
</feature>
<evidence type="ECO:0000256" key="4">
    <source>
        <dbReference type="ARBA" id="ARBA00023163"/>
    </source>
</evidence>
<dbReference type="InterPro" id="IPR036244">
    <property type="entry name" value="TipA-like_antibiotic-bd"/>
</dbReference>
<keyword evidence="7" id="KW-1185">Reference proteome</keyword>
<keyword evidence="2" id="KW-0238">DNA-binding</keyword>
<evidence type="ECO:0000313" key="7">
    <source>
        <dbReference type="Proteomes" id="UP001382727"/>
    </source>
</evidence>
<keyword evidence="3" id="KW-0010">Activator</keyword>
<dbReference type="Pfam" id="PF13411">
    <property type="entry name" value="MerR_1"/>
    <property type="match status" value="1"/>
</dbReference>
<dbReference type="Gene3D" id="1.10.1660.10">
    <property type="match status" value="1"/>
</dbReference>
<dbReference type="Pfam" id="PF07739">
    <property type="entry name" value="TipAS"/>
    <property type="match status" value="1"/>
</dbReference>
<dbReference type="SUPFAM" id="SSF89082">
    <property type="entry name" value="Antibiotic binding domain of TipA-like multidrug resistance regulators"/>
    <property type="match status" value="1"/>
</dbReference>
<keyword evidence="1" id="KW-0805">Transcription regulation</keyword>
<dbReference type="RefSeq" id="WP_338749255.1">
    <property type="nucleotide sequence ID" value="NZ_CP144913.1"/>
</dbReference>
<name>A0ABZ2MH77_9MICO</name>
<evidence type="ECO:0000256" key="1">
    <source>
        <dbReference type="ARBA" id="ARBA00023015"/>
    </source>
</evidence>
<dbReference type="PANTHER" id="PTHR30204:SF90">
    <property type="entry name" value="HTH-TYPE TRANSCRIPTIONAL ACTIVATOR MTA"/>
    <property type="match status" value="1"/>
</dbReference>
<dbReference type="PROSITE" id="PS50937">
    <property type="entry name" value="HTH_MERR_2"/>
    <property type="match status" value="1"/>
</dbReference>
<organism evidence="6 7">
    <name type="scientific">Janibacter alittae</name>
    <dbReference type="NCBI Taxonomy" id="3115209"/>
    <lineage>
        <taxon>Bacteria</taxon>
        <taxon>Bacillati</taxon>
        <taxon>Actinomycetota</taxon>
        <taxon>Actinomycetes</taxon>
        <taxon>Micrococcales</taxon>
        <taxon>Intrasporangiaceae</taxon>
        <taxon>Janibacter</taxon>
    </lineage>
</organism>
<dbReference type="CDD" id="cd01106">
    <property type="entry name" value="HTH_TipAL-Mta"/>
    <property type="match status" value="1"/>
</dbReference>
<dbReference type="InterPro" id="IPR009061">
    <property type="entry name" value="DNA-bd_dom_put_sf"/>
</dbReference>
<evidence type="ECO:0000256" key="2">
    <source>
        <dbReference type="ARBA" id="ARBA00023125"/>
    </source>
</evidence>